<sequence length="209" mass="23710">MDFNSPNNSTPSYGVRNKMLTREETQWLLSVMDKDDMNRIKASIAECTGGKFFTHGLPFIAISVASAHMSRLVYPSFMGNVRKPILYSGAVIIGQVFAGFYISKLCASTINPQLVEVFEKYKGRKYENPNFNQYSRMGEENVPTIYGEKEPFQSVLKPIYNTEGVDSPKVEAFTDKPSNPKEQRKLNTYYYDSYPPAYMSGTPQGQKKE</sequence>
<dbReference type="WBParaSite" id="TCONS_00002042.p1">
    <property type="protein sequence ID" value="TCONS_00002042.p1"/>
    <property type="gene ID" value="XLOC_001941"/>
</dbReference>
<feature type="transmembrane region" description="Helical" evidence="1">
    <location>
        <begin position="85"/>
        <end position="103"/>
    </location>
</feature>
<keyword evidence="2" id="KW-1185">Reference proteome</keyword>
<evidence type="ECO:0000313" key="4">
    <source>
        <dbReference type="WBParaSite" id="TCONS_00002042.p1"/>
    </source>
</evidence>
<protein>
    <submittedName>
        <fullName evidence="3 4">OCIA domain-containing protein</fullName>
    </submittedName>
</protein>
<dbReference type="AlphaFoldDB" id="A0A0K0EN08"/>
<proteinExistence type="predicted"/>
<name>A0A0K0EN08_STRER</name>
<evidence type="ECO:0000313" key="3">
    <source>
        <dbReference type="WBParaSite" id="SSTP_0001084600.1"/>
    </source>
</evidence>
<keyword evidence="1" id="KW-1133">Transmembrane helix</keyword>
<reference evidence="3" key="1">
    <citation type="submission" date="2015-08" db="UniProtKB">
        <authorList>
            <consortium name="WormBaseParasite"/>
        </authorList>
    </citation>
    <scope>IDENTIFICATION</scope>
</reference>
<accession>A0A0K0EN08</accession>
<evidence type="ECO:0000256" key="1">
    <source>
        <dbReference type="SAM" id="Phobius"/>
    </source>
</evidence>
<keyword evidence="1" id="KW-0472">Membrane</keyword>
<dbReference type="Proteomes" id="UP000035681">
    <property type="component" value="Unplaced"/>
</dbReference>
<dbReference type="WBParaSite" id="SSTP_0001084600.1">
    <property type="protein sequence ID" value="SSTP_0001084600.1"/>
    <property type="gene ID" value="SSTP_0001084600"/>
</dbReference>
<dbReference type="STRING" id="6248.A0A0K0EN08"/>
<keyword evidence="1" id="KW-0812">Transmembrane</keyword>
<evidence type="ECO:0000313" key="2">
    <source>
        <dbReference type="Proteomes" id="UP000035681"/>
    </source>
</evidence>
<feature type="transmembrane region" description="Helical" evidence="1">
    <location>
        <begin position="52"/>
        <end position="73"/>
    </location>
</feature>
<organism evidence="3">
    <name type="scientific">Strongyloides stercoralis</name>
    <name type="common">Threadworm</name>
    <dbReference type="NCBI Taxonomy" id="6248"/>
    <lineage>
        <taxon>Eukaryota</taxon>
        <taxon>Metazoa</taxon>
        <taxon>Ecdysozoa</taxon>
        <taxon>Nematoda</taxon>
        <taxon>Chromadorea</taxon>
        <taxon>Rhabditida</taxon>
        <taxon>Tylenchina</taxon>
        <taxon>Panagrolaimomorpha</taxon>
        <taxon>Strongyloidoidea</taxon>
        <taxon>Strongyloididae</taxon>
        <taxon>Strongyloides</taxon>
    </lineage>
</organism>